<accession>A0ACC4BDG8</accession>
<protein>
    <submittedName>
        <fullName evidence="1">Uncharacterized protein</fullName>
    </submittedName>
</protein>
<gene>
    <name evidence="1" type="ORF">D5086_021895</name>
</gene>
<dbReference type="EMBL" id="RCHU02000011">
    <property type="protein sequence ID" value="KAL3576612.1"/>
    <property type="molecule type" value="Genomic_DNA"/>
</dbReference>
<evidence type="ECO:0000313" key="1">
    <source>
        <dbReference type="EMBL" id="KAL3576612.1"/>
    </source>
</evidence>
<organism evidence="1 2">
    <name type="scientific">Populus alba</name>
    <name type="common">White poplar</name>
    <dbReference type="NCBI Taxonomy" id="43335"/>
    <lineage>
        <taxon>Eukaryota</taxon>
        <taxon>Viridiplantae</taxon>
        <taxon>Streptophyta</taxon>
        <taxon>Embryophyta</taxon>
        <taxon>Tracheophyta</taxon>
        <taxon>Spermatophyta</taxon>
        <taxon>Magnoliopsida</taxon>
        <taxon>eudicotyledons</taxon>
        <taxon>Gunneridae</taxon>
        <taxon>Pentapetalae</taxon>
        <taxon>rosids</taxon>
        <taxon>fabids</taxon>
        <taxon>Malpighiales</taxon>
        <taxon>Salicaceae</taxon>
        <taxon>Saliceae</taxon>
        <taxon>Populus</taxon>
    </lineage>
</organism>
<comment type="caution">
    <text evidence="1">The sequence shown here is derived from an EMBL/GenBank/DDBJ whole genome shotgun (WGS) entry which is preliminary data.</text>
</comment>
<reference evidence="1 2" key="1">
    <citation type="journal article" date="2024" name="Plant Biotechnol. J.">
        <title>Genome and CRISPR/Cas9 system of a widespread forest tree (Populus alba) in the world.</title>
        <authorList>
            <person name="Liu Y.J."/>
            <person name="Jiang P.F."/>
            <person name="Han X.M."/>
            <person name="Li X.Y."/>
            <person name="Wang H.M."/>
            <person name="Wang Y.J."/>
            <person name="Wang X.X."/>
            <person name="Zeng Q.Y."/>
        </authorList>
    </citation>
    <scope>NUCLEOTIDE SEQUENCE [LARGE SCALE GENOMIC DNA]</scope>
    <source>
        <strain evidence="2">cv. PAL-ZL1</strain>
    </source>
</reference>
<name>A0ACC4BDG8_POPAL</name>
<sequence>MHRCKLMALDPTVKGAKLGYRRLTSTATTIAAGKFCQGQNLPDSSAEFKTSRTTPKATLHCRAEDTNGS</sequence>
<evidence type="ECO:0000313" key="2">
    <source>
        <dbReference type="Proteomes" id="UP000309997"/>
    </source>
</evidence>
<keyword evidence="2" id="KW-1185">Reference proteome</keyword>
<proteinExistence type="predicted"/>
<dbReference type="Proteomes" id="UP000309997">
    <property type="component" value="Unassembled WGS sequence"/>
</dbReference>